<keyword evidence="1" id="KW-0472">Membrane</keyword>
<dbReference type="PANTHER" id="PTHR40446">
    <property type="entry name" value="N-ACETYLGLUCOSAMINE-1-PHOSPHODIESTER ALPHA-N-ACETYLGLUCOSAMINIDASE"/>
    <property type="match status" value="1"/>
</dbReference>
<dbReference type="EMBL" id="FQZB01000018">
    <property type="protein sequence ID" value="SHK48483.1"/>
    <property type="molecule type" value="Genomic_DNA"/>
</dbReference>
<keyword evidence="1" id="KW-0812">Transmembrane</keyword>
<accession>A0A1M6SUV7</accession>
<feature type="transmembrane region" description="Helical" evidence="1">
    <location>
        <begin position="20"/>
        <end position="43"/>
    </location>
</feature>
<feature type="domain" description="Phosphodiester glycosidase" evidence="2">
    <location>
        <begin position="161"/>
        <end position="337"/>
    </location>
</feature>
<keyword evidence="4" id="KW-1185">Reference proteome</keyword>
<gene>
    <name evidence="3" type="ORF">SAMN02745163_03886</name>
</gene>
<dbReference type="PROSITE" id="PS51257">
    <property type="entry name" value="PROKAR_LIPOPROTEIN"/>
    <property type="match status" value="1"/>
</dbReference>
<dbReference type="OrthoDB" id="9809781at2"/>
<dbReference type="AlphaFoldDB" id="A0A1M6SUV7"/>
<sequence length="338" mass="37021">MRRKRSERNKTSKKVKNISINFLLLILANLIIGCTFSIPMVYYGPFKNTKEYVVTTAMTTLSHQYLATWFLSDKEIAEIMDKNKIVNDTNSEVEDIKVEPVAETIEKVKTPEELVKFTDISNDKFKGYMLTITDGKRVKVSVSDKIGSSGTKLADMIKQEEAIAGINAGGFKDEGGHGSGGTPLGLIIHDGKVVFGNEKVEHSVIGFNKEGVLVLGKYTLSQIREKNITEAVSFEPFLIVNGEPMIKSGNGGWGIAPRTIIGQKKNGDVVFLAIDGRQISSKGATLKEVQDLLLEYDVYNAANLDGGASTTMYYKDKIVNKPCSSGGPRPLPTAFIVK</sequence>
<dbReference type="PANTHER" id="PTHR40446:SF2">
    <property type="entry name" value="N-ACETYLGLUCOSAMINE-1-PHOSPHODIESTER ALPHA-N-ACETYLGLUCOSAMINIDASE"/>
    <property type="match status" value="1"/>
</dbReference>
<evidence type="ECO:0000313" key="3">
    <source>
        <dbReference type="EMBL" id="SHK48483.1"/>
    </source>
</evidence>
<evidence type="ECO:0000256" key="1">
    <source>
        <dbReference type="SAM" id="Phobius"/>
    </source>
</evidence>
<evidence type="ECO:0000313" key="4">
    <source>
        <dbReference type="Proteomes" id="UP000184310"/>
    </source>
</evidence>
<keyword evidence="1" id="KW-1133">Transmembrane helix</keyword>
<dbReference type="STRING" id="1121302.SAMN02745163_03886"/>
<organism evidence="3 4">
    <name type="scientific">Clostridium cavendishii DSM 21758</name>
    <dbReference type="NCBI Taxonomy" id="1121302"/>
    <lineage>
        <taxon>Bacteria</taxon>
        <taxon>Bacillati</taxon>
        <taxon>Bacillota</taxon>
        <taxon>Clostridia</taxon>
        <taxon>Eubacteriales</taxon>
        <taxon>Clostridiaceae</taxon>
        <taxon>Clostridium</taxon>
    </lineage>
</organism>
<protein>
    <submittedName>
        <fullName evidence="3">Exopolysaccharide biosynthesis protein</fullName>
    </submittedName>
</protein>
<dbReference type="InterPro" id="IPR018711">
    <property type="entry name" value="NAGPA"/>
</dbReference>
<name>A0A1M6SUV7_9CLOT</name>
<dbReference type="Pfam" id="PF09992">
    <property type="entry name" value="NAGPA"/>
    <property type="match status" value="1"/>
</dbReference>
<proteinExistence type="predicted"/>
<reference evidence="3 4" key="1">
    <citation type="submission" date="2016-11" db="EMBL/GenBank/DDBJ databases">
        <authorList>
            <person name="Jaros S."/>
            <person name="Januszkiewicz K."/>
            <person name="Wedrychowicz H."/>
        </authorList>
    </citation>
    <scope>NUCLEOTIDE SEQUENCE [LARGE SCALE GENOMIC DNA]</scope>
    <source>
        <strain evidence="3 4">DSM 21758</strain>
    </source>
</reference>
<evidence type="ECO:0000259" key="2">
    <source>
        <dbReference type="Pfam" id="PF09992"/>
    </source>
</evidence>
<dbReference type="Proteomes" id="UP000184310">
    <property type="component" value="Unassembled WGS sequence"/>
</dbReference>